<dbReference type="CDD" id="cd17535">
    <property type="entry name" value="REC_NarL-like"/>
    <property type="match status" value="1"/>
</dbReference>
<dbReference type="InterPro" id="IPR039420">
    <property type="entry name" value="WalR-like"/>
</dbReference>
<accession>A0A0P9DVJ8</accession>
<proteinExistence type="predicted"/>
<dbReference type="SUPFAM" id="SSF52172">
    <property type="entry name" value="CheY-like"/>
    <property type="match status" value="1"/>
</dbReference>
<sequence>MKTRIFLAEDHHLVREGLRLLLEQEADFEVVGEASEGRAAAEAALRPDVDGFVMDVVMPHLNGLDVARLARNHNAQSKIVALSMYTNEAYIAEALQAGASAYVLKQSTAADLIAAIRTVLLGGTYLSPPLNQRSVNDYARRAAEPPAADIYDSLTERERQVLHLAAQGLKNADIAKQLSLSIRTVEMHRANMLKKLNLKTQVDIVYYALRRGLVS</sequence>
<evidence type="ECO:0000259" key="6">
    <source>
        <dbReference type="PROSITE" id="PS50043"/>
    </source>
</evidence>
<dbReference type="PATRIC" id="fig|186479.3.peg.365"/>
<dbReference type="InterPro" id="IPR016032">
    <property type="entry name" value="Sig_transdc_resp-reg_C-effctor"/>
</dbReference>
<evidence type="ECO:0000256" key="2">
    <source>
        <dbReference type="ARBA" id="ARBA00023015"/>
    </source>
</evidence>
<dbReference type="InterPro" id="IPR000792">
    <property type="entry name" value="Tscrpt_reg_LuxR_C"/>
</dbReference>
<name>A0A0P9DVJ8_9CHLR</name>
<dbReference type="PANTHER" id="PTHR43214">
    <property type="entry name" value="TWO-COMPONENT RESPONSE REGULATOR"/>
    <property type="match status" value="1"/>
</dbReference>
<evidence type="ECO:0000256" key="5">
    <source>
        <dbReference type="PROSITE-ProRule" id="PRU00169"/>
    </source>
</evidence>
<evidence type="ECO:0000259" key="7">
    <source>
        <dbReference type="PROSITE" id="PS50110"/>
    </source>
</evidence>
<keyword evidence="2" id="KW-0805">Transcription regulation</keyword>
<dbReference type="PROSITE" id="PS50110">
    <property type="entry name" value="RESPONSE_REGULATORY"/>
    <property type="match status" value="1"/>
</dbReference>
<evidence type="ECO:0008006" key="10">
    <source>
        <dbReference type="Google" id="ProtNLM"/>
    </source>
</evidence>
<dbReference type="SMART" id="SM00448">
    <property type="entry name" value="REC"/>
    <property type="match status" value="1"/>
</dbReference>
<comment type="caution">
    <text evidence="8">The sequence shown here is derived from an EMBL/GenBank/DDBJ whole genome shotgun (WGS) entry which is preliminary data.</text>
</comment>
<dbReference type="GO" id="GO:0003677">
    <property type="term" value="F:DNA binding"/>
    <property type="evidence" value="ECO:0007669"/>
    <property type="project" value="UniProtKB-KW"/>
</dbReference>
<keyword evidence="9" id="KW-1185">Reference proteome</keyword>
<dbReference type="InterPro" id="IPR011006">
    <property type="entry name" value="CheY-like_superfamily"/>
</dbReference>
<dbReference type="Proteomes" id="UP000050509">
    <property type="component" value="Unassembled WGS sequence"/>
</dbReference>
<evidence type="ECO:0000256" key="4">
    <source>
        <dbReference type="ARBA" id="ARBA00023163"/>
    </source>
</evidence>
<feature type="domain" description="HTH luxR-type" evidence="6">
    <location>
        <begin position="147"/>
        <end position="212"/>
    </location>
</feature>
<dbReference type="PROSITE" id="PS50043">
    <property type="entry name" value="HTH_LUXR_2"/>
    <property type="match status" value="1"/>
</dbReference>
<dbReference type="GO" id="GO:0000160">
    <property type="term" value="P:phosphorelay signal transduction system"/>
    <property type="evidence" value="ECO:0007669"/>
    <property type="project" value="InterPro"/>
</dbReference>
<dbReference type="PRINTS" id="PR00038">
    <property type="entry name" value="HTHLUXR"/>
</dbReference>
<dbReference type="AlphaFoldDB" id="A0A0P9DVJ8"/>
<dbReference type="PROSITE" id="PS00622">
    <property type="entry name" value="HTH_LUXR_1"/>
    <property type="match status" value="1"/>
</dbReference>
<gene>
    <name evidence="8" type="ORF">SE17_05630</name>
</gene>
<dbReference type="Gene3D" id="3.40.50.2300">
    <property type="match status" value="1"/>
</dbReference>
<feature type="domain" description="Response regulatory" evidence="7">
    <location>
        <begin position="4"/>
        <end position="120"/>
    </location>
</feature>
<reference evidence="8 9" key="1">
    <citation type="submission" date="2015-09" db="EMBL/GenBank/DDBJ databases">
        <title>Draft genome sequence of Kouleothrix aurantiaca JCM 19913.</title>
        <authorList>
            <person name="Hemp J."/>
        </authorList>
    </citation>
    <scope>NUCLEOTIDE SEQUENCE [LARGE SCALE GENOMIC DNA]</scope>
    <source>
        <strain evidence="8 9">COM-B</strain>
    </source>
</reference>
<keyword evidence="1 5" id="KW-0597">Phosphoprotein</keyword>
<dbReference type="InterPro" id="IPR058245">
    <property type="entry name" value="NreC/VraR/RcsB-like_REC"/>
</dbReference>
<evidence type="ECO:0000256" key="3">
    <source>
        <dbReference type="ARBA" id="ARBA00023125"/>
    </source>
</evidence>
<organism evidence="8 9">
    <name type="scientific">Kouleothrix aurantiaca</name>
    <dbReference type="NCBI Taxonomy" id="186479"/>
    <lineage>
        <taxon>Bacteria</taxon>
        <taxon>Bacillati</taxon>
        <taxon>Chloroflexota</taxon>
        <taxon>Chloroflexia</taxon>
        <taxon>Chloroflexales</taxon>
        <taxon>Roseiflexineae</taxon>
        <taxon>Roseiflexaceae</taxon>
        <taxon>Kouleothrix</taxon>
    </lineage>
</organism>
<dbReference type="Pfam" id="PF00196">
    <property type="entry name" value="GerE"/>
    <property type="match status" value="1"/>
</dbReference>
<dbReference type="SMART" id="SM00421">
    <property type="entry name" value="HTH_LUXR"/>
    <property type="match status" value="1"/>
</dbReference>
<keyword evidence="3" id="KW-0238">DNA-binding</keyword>
<dbReference type="InterPro" id="IPR001789">
    <property type="entry name" value="Sig_transdc_resp-reg_receiver"/>
</dbReference>
<dbReference type="PANTHER" id="PTHR43214:SF41">
    <property type="entry name" value="NITRATE_NITRITE RESPONSE REGULATOR PROTEIN NARP"/>
    <property type="match status" value="1"/>
</dbReference>
<evidence type="ECO:0000313" key="8">
    <source>
        <dbReference type="EMBL" id="KPV54128.1"/>
    </source>
</evidence>
<dbReference type="SUPFAM" id="SSF46894">
    <property type="entry name" value="C-terminal effector domain of the bipartite response regulators"/>
    <property type="match status" value="1"/>
</dbReference>
<dbReference type="EMBL" id="LJCR01000108">
    <property type="protein sequence ID" value="KPV54128.1"/>
    <property type="molecule type" value="Genomic_DNA"/>
</dbReference>
<dbReference type="CDD" id="cd06170">
    <property type="entry name" value="LuxR_C_like"/>
    <property type="match status" value="1"/>
</dbReference>
<evidence type="ECO:0000256" key="1">
    <source>
        <dbReference type="ARBA" id="ARBA00022553"/>
    </source>
</evidence>
<keyword evidence="4" id="KW-0804">Transcription</keyword>
<dbReference type="GO" id="GO:0006355">
    <property type="term" value="P:regulation of DNA-templated transcription"/>
    <property type="evidence" value="ECO:0007669"/>
    <property type="project" value="InterPro"/>
</dbReference>
<protein>
    <recommendedName>
        <fullName evidence="10">LuxR family transcriptional regulator</fullName>
    </recommendedName>
</protein>
<dbReference type="Pfam" id="PF00072">
    <property type="entry name" value="Response_reg"/>
    <property type="match status" value="1"/>
</dbReference>
<feature type="modified residue" description="4-aspartylphosphate" evidence="5">
    <location>
        <position position="55"/>
    </location>
</feature>
<evidence type="ECO:0000313" key="9">
    <source>
        <dbReference type="Proteomes" id="UP000050509"/>
    </source>
</evidence>